<evidence type="ECO:0000313" key="4">
    <source>
        <dbReference type="Proteomes" id="UP000789375"/>
    </source>
</evidence>
<organism evidence="3 4">
    <name type="scientific">Funneliformis mosseae</name>
    <name type="common">Endomycorrhizal fungus</name>
    <name type="synonym">Glomus mosseae</name>
    <dbReference type="NCBI Taxonomy" id="27381"/>
    <lineage>
        <taxon>Eukaryota</taxon>
        <taxon>Fungi</taxon>
        <taxon>Fungi incertae sedis</taxon>
        <taxon>Mucoromycota</taxon>
        <taxon>Glomeromycotina</taxon>
        <taxon>Glomeromycetes</taxon>
        <taxon>Glomerales</taxon>
        <taxon>Glomeraceae</taxon>
        <taxon>Funneliformis</taxon>
    </lineage>
</organism>
<dbReference type="PROSITE" id="PS50090">
    <property type="entry name" value="MYB_LIKE"/>
    <property type="match status" value="1"/>
</dbReference>
<sequence length="106" mass="12794">MGRPWSISEEGKLSEFVNTKRWDLIAFELGRTPSECRKHYYALNEAQIPRRNRNLRVQRNLQPLRNRQINNADPVTLAIPRRYPKLSINYILNRDRKMEIKYLLNR</sequence>
<dbReference type="SUPFAM" id="SSF46689">
    <property type="entry name" value="Homeodomain-like"/>
    <property type="match status" value="1"/>
</dbReference>
<dbReference type="Proteomes" id="UP000789375">
    <property type="component" value="Unassembled WGS sequence"/>
</dbReference>
<dbReference type="PROSITE" id="PS51294">
    <property type="entry name" value="HTH_MYB"/>
    <property type="match status" value="1"/>
</dbReference>
<reference evidence="3" key="1">
    <citation type="submission" date="2021-06" db="EMBL/GenBank/DDBJ databases">
        <authorList>
            <person name="Kallberg Y."/>
            <person name="Tangrot J."/>
            <person name="Rosling A."/>
        </authorList>
    </citation>
    <scope>NUCLEOTIDE SEQUENCE</scope>
    <source>
        <strain evidence="3">87-6 pot B 2015</strain>
    </source>
</reference>
<gene>
    <name evidence="3" type="ORF">FMOSSE_LOCUS3167</name>
</gene>
<evidence type="ECO:0000313" key="3">
    <source>
        <dbReference type="EMBL" id="CAG8483844.1"/>
    </source>
</evidence>
<feature type="domain" description="Myb-like" evidence="1">
    <location>
        <begin position="1"/>
        <end position="44"/>
    </location>
</feature>
<comment type="caution">
    <text evidence="3">The sequence shown here is derived from an EMBL/GenBank/DDBJ whole genome shotgun (WGS) entry which is preliminary data.</text>
</comment>
<dbReference type="InterPro" id="IPR017930">
    <property type="entry name" value="Myb_dom"/>
</dbReference>
<dbReference type="AlphaFoldDB" id="A0A9N8WFE1"/>
<keyword evidence="4" id="KW-1185">Reference proteome</keyword>
<evidence type="ECO:0000259" key="1">
    <source>
        <dbReference type="PROSITE" id="PS50090"/>
    </source>
</evidence>
<dbReference type="InterPro" id="IPR009057">
    <property type="entry name" value="Homeodomain-like_sf"/>
</dbReference>
<proteinExistence type="predicted"/>
<feature type="domain" description="HTH myb-type" evidence="2">
    <location>
        <begin position="1"/>
        <end position="48"/>
    </location>
</feature>
<dbReference type="Pfam" id="PF00249">
    <property type="entry name" value="Myb_DNA-binding"/>
    <property type="match status" value="1"/>
</dbReference>
<protein>
    <submittedName>
        <fullName evidence="3">2942_t:CDS:1</fullName>
    </submittedName>
</protein>
<evidence type="ECO:0000259" key="2">
    <source>
        <dbReference type="PROSITE" id="PS51294"/>
    </source>
</evidence>
<dbReference type="InterPro" id="IPR001005">
    <property type="entry name" value="SANT/Myb"/>
</dbReference>
<dbReference type="Gene3D" id="1.10.10.60">
    <property type="entry name" value="Homeodomain-like"/>
    <property type="match status" value="1"/>
</dbReference>
<dbReference type="EMBL" id="CAJVPP010000450">
    <property type="protein sequence ID" value="CAG8483844.1"/>
    <property type="molecule type" value="Genomic_DNA"/>
</dbReference>
<dbReference type="CDD" id="cd00167">
    <property type="entry name" value="SANT"/>
    <property type="match status" value="1"/>
</dbReference>
<accession>A0A9N8WFE1</accession>
<name>A0A9N8WFE1_FUNMO</name>